<dbReference type="Pfam" id="PF05344">
    <property type="entry name" value="DUF746"/>
    <property type="match status" value="2"/>
</dbReference>
<dbReference type="EMBL" id="RQIS01000032">
    <property type="protein sequence ID" value="RQG99866.1"/>
    <property type="molecule type" value="Genomic_DNA"/>
</dbReference>
<feature type="domain" description="DUF746" evidence="2">
    <location>
        <begin position="94"/>
        <end position="156"/>
    </location>
</feature>
<dbReference type="InterPro" id="IPR008008">
    <property type="entry name" value="DUF746"/>
</dbReference>
<organism evidence="3 4">
    <name type="scientific">Paraburkholderia dinghuensis</name>
    <dbReference type="NCBI Taxonomy" id="2305225"/>
    <lineage>
        <taxon>Bacteria</taxon>
        <taxon>Pseudomonadati</taxon>
        <taxon>Pseudomonadota</taxon>
        <taxon>Betaproteobacteria</taxon>
        <taxon>Burkholderiales</taxon>
        <taxon>Burkholderiaceae</taxon>
        <taxon>Paraburkholderia</taxon>
    </lineage>
</organism>
<protein>
    <submittedName>
        <fullName evidence="3">DUF746 domain-containing protein</fullName>
    </submittedName>
</protein>
<evidence type="ECO:0000313" key="4">
    <source>
        <dbReference type="Proteomes" id="UP000272778"/>
    </source>
</evidence>
<dbReference type="OrthoDB" id="8964415at2"/>
<keyword evidence="4" id="KW-1185">Reference proteome</keyword>
<name>A0A3N6MXU4_9BURK</name>
<proteinExistence type="predicted"/>
<evidence type="ECO:0000313" key="3">
    <source>
        <dbReference type="EMBL" id="RQG99866.1"/>
    </source>
</evidence>
<evidence type="ECO:0000259" key="2">
    <source>
        <dbReference type="Pfam" id="PF05344"/>
    </source>
</evidence>
<evidence type="ECO:0000256" key="1">
    <source>
        <dbReference type="SAM" id="MobiDB-lite"/>
    </source>
</evidence>
<feature type="region of interest" description="Disordered" evidence="1">
    <location>
        <begin position="1"/>
        <end position="21"/>
    </location>
</feature>
<feature type="region of interest" description="Disordered" evidence="1">
    <location>
        <begin position="183"/>
        <end position="204"/>
    </location>
</feature>
<sequence>MRRAQPRTRPPGARSDTGEDRGLTAFLGAQVATLLSGSHEPRPRCPRCDGEHITSAGFKTRQSGRLPMFECQTCGRYFGRIVDTPLSEKHLKNLDLFISLLSQPVSCVEAGERMGSLPADVGRRVTAWREWLLRLDPGGRWERCVRLGGRPTELEPAPLDYAEIGAREDLALTARLTRKFDELNSTSRQPPPCPRCGSRKTHFSGESKGGIPGFQCGTCRRKFSRRSGTPLVNTKTAALERMREFIRYLALPLSIMQVSEIVGTSAGMAQKWRDMFAAFAGQLEPCGSLTSKIRLGVTPDGATPCPFCGRTGTAQHTDGRGWSCSGCGRLFSMRREVVDRNGRLHIVSDET</sequence>
<dbReference type="AlphaFoldDB" id="A0A3N6MXU4"/>
<dbReference type="Proteomes" id="UP000272778">
    <property type="component" value="Unassembled WGS sequence"/>
</dbReference>
<gene>
    <name evidence="3" type="ORF">D1Y85_25990</name>
</gene>
<feature type="domain" description="DUF746" evidence="2">
    <location>
        <begin position="241"/>
        <end position="304"/>
    </location>
</feature>
<reference evidence="3 4" key="1">
    <citation type="submission" date="2018-11" db="EMBL/GenBank/DDBJ databases">
        <title>Paraburkholderia sp. DHOA04, isolated from soil.</title>
        <authorList>
            <person name="Gao Z.-H."/>
            <person name="Qiu L.-H."/>
            <person name="Fu J.-C."/>
        </authorList>
    </citation>
    <scope>NUCLEOTIDE SEQUENCE [LARGE SCALE GENOMIC DNA]</scope>
    <source>
        <strain evidence="3 4">DHOA04</strain>
    </source>
</reference>
<comment type="caution">
    <text evidence="3">The sequence shown here is derived from an EMBL/GenBank/DDBJ whole genome shotgun (WGS) entry which is preliminary data.</text>
</comment>
<accession>A0A3N6MXU4</accession>